<dbReference type="InterPro" id="IPR036878">
    <property type="entry name" value="Glu_permease_IIB"/>
</dbReference>
<dbReference type="GO" id="GO:0009401">
    <property type="term" value="P:phosphoenolpyruvate-dependent sugar phosphotransferase system"/>
    <property type="evidence" value="ECO:0007669"/>
    <property type="project" value="UniProtKB-KW"/>
</dbReference>
<comment type="caution">
    <text evidence="3">Lacks conserved residue(s) required for the propagation of feature annotation.</text>
</comment>
<dbReference type="RefSeq" id="WP_009885683.1">
    <property type="nucleotide sequence ID" value="NC_018497.1"/>
</dbReference>
<protein>
    <recommendedName>
        <fullName evidence="5">PTS EIIB type-1 domain-containing protein</fullName>
    </recommendedName>
</protein>
<dbReference type="InterPro" id="IPR001996">
    <property type="entry name" value="PTS_IIB_1"/>
</dbReference>
<dbReference type="GO" id="GO:0016740">
    <property type="term" value="F:transferase activity"/>
    <property type="evidence" value="ECO:0007669"/>
    <property type="project" value="UniProtKB-KW"/>
</dbReference>
<evidence type="ECO:0000259" key="5">
    <source>
        <dbReference type="PROSITE" id="PS51098"/>
    </source>
</evidence>
<organism evidence="6 7">
    <name type="scientific">Mycoplasmoides genitalium M6320</name>
    <dbReference type="NCBI Taxonomy" id="662945"/>
    <lineage>
        <taxon>Bacteria</taxon>
        <taxon>Bacillati</taxon>
        <taxon>Mycoplasmatota</taxon>
        <taxon>Mycoplasmoidales</taxon>
        <taxon>Mycoplasmoidaceae</taxon>
        <taxon>Mycoplasmoides</taxon>
    </lineage>
</organism>
<keyword evidence="4" id="KW-0472">Membrane</keyword>
<feature type="domain" description="PTS EIIB type-1" evidence="5">
    <location>
        <begin position="42"/>
        <end position="117"/>
    </location>
</feature>
<accession>A0ABC7ZJD3</accession>
<reference evidence="6 7" key="1">
    <citation type="journal article" date="2012" name="J. Bacteriol.">
        <title>Draft Genome Sequences of Four Axenic Mycoplasma genitalium Strains Isolated from Denmark, Japan, and Australia.</title>
        <authorList>
            <person name="McGowin C.L."/>
            <person name="Ma L."/>
            <person name="Jensen J.S."/>
            <person name="Mancuso M.M."/>
            <person name="Hamasuna R."/>
            <person name="Adegboye D."/>
            <person name="Martin D.H."/>
        </authorList>
    </citation>
    <scope>NUCLEOTIDE SEQUENCE [LARGE SCALE GENOMIC DNA]</scope>
    <source>
        <strain evidence="6 7">M6320</strain>
    </source>
</reference>
<dbReference type="AlphaFoldDB" id="A0ABC7ZJD3"/>
<proteinExistence type="predicted"/>
<gene>
    <name evidence="6" type="ORF">CM1_00730</name>
</gene>
<dbReference type="SUPFAM" id="SSF55604">
    <property type="entry name" value="Glucose permease domain IIB"/>
    <property type="match status" value="1"/>
</dbReference>
<dbReference type="Proteomes" id="UP000005254">
    <property type="component" value="Chromosome"/>
</dbReference>
<dbReference type="GeneID" id="99646949"/>
<dbReference type="EMBL" id="CP003772">
    <property type="protein sequence ID" value="AFQ03936.1"/>
    <property type="molecule type" value="Genomic_DNA"/>
</dbReference>
<feature type="transmembrane region" description="Helical" evidence="4">
    <location>
        <begin position="6"/>
        <end position="21"/>
    </location>
</feature>
<evidence type="ECO:0000256" key="3">
    <source>
        <dbReference type="PROSITE-ProRule" id="PRU00421"/>
    </source>
</evidence>
<evidence type="ECO:0000256" key="1">
    <source>
        <dbReference type="ARBA" id="ARBA00022679"/>
    </source>
</evidence>
<dbReference type="PROSITE" id="PS51098">
    <property type="entry name" value="PTS_EIIB_TYPE_1"/>
    <property type="match status" value="1"/>
</dbReference>
<evidence type="ECO:0000256" key="2">
    <source>
        <dbReference type="ARBA" id="ARBA00022683"/>
    </source>
</evidence>
<keyword evidence="4" id="KW-1133">Transmembrane helix</keyword>
<dbReference type="Gene3D" id="3.30.1360.60">
    <property type="entry name" value="Glucose permease domain IIB"/>
    <property type="match status" value="1"/>
</dbReference>
<sequence length="117" mass="13457">MKWLLWLGYIFSFGLLYLWIVKKSKQIAQQPNTKLVESTSIPFKVKDFVSACGGKENFVNIKTTPTQLIVTFKDVNSVSLTKLNALNIKGINKNQNQFRFVLGNFVNELKKKIEDEQ</sequence>
<evidence type="ECO:0000313" key="7">
    <source>
        <dbReference type="Proteomes" id="UP000005254"/>
    </source>
</evidence>
<name>A0ABC7ZJD3_MYCGT</name>
<evidence type="ECO:0000256" key="4">
    <source>
        <dbReference type="SAM" id="Phobius"/>
    </source>
</evidence>
<dbReference type="KEGG" id="mgx:CM1_00730"/>
<keyword evidence="4" id="KW-0812">Transmembrane</keyword>
<keyword evidence="2" id="KW-0598">Phosphotransferase system</keyword>
<dbReference type="SMR" id="A0ABC7ZJD3"/>
<evidence type="ECO:0000313" key="6">
    <source>
        <dbReference type="EMBL" id="AFQ03936.1"/>
    </source>
</evidence>
<keyword evidence="1" id="KW-0808">Transferase</keyword>